<keyword evidence="2" id="KW-0274">FAD</keyword>
<evidence type="ECO:0000256" key="5">
    <source>
        <dbReference type="ARBA" id="ARBA00023284"/>
    </source>
</evidence>
<keyword evidence="4" id="KW-1015">Disulfide bond</keyword>
<dbReference type="InterPro" id="IPR008255">
    <property type="entry name" value="Pyr_nucl-diS_OxRdtase_2_AS"/>
</dbReference>
<dbReference type="AlphaFoldDB" id="A0AAE3AQV8"/>
<dbReference type="PRINTS" id="PR00469">
    <property type="entry name" value="PNDRDTASEII"/>
</dbReference>
<evidence type="ECO:0000313" key="8">
    <source>
        <dbReference type="Proteomes" id="UP001198962"/>
    </source>
</evidence>
<dbReference type="PROSITE" id="PS00573">
    <property type="entry name" value="PYRIDINE_REDOX_2"/>
    <property type="match status" value="1"/>
</dbReference>
<protein>
    <submittedName>
        <fullName evidence="7">FAD-dependent oxidoreductase</fullName>
    </submittedName>
</protein>
<keyword evidence="8" id="KW-1185">Reference proteome</keyword>
<dbReference type="RefSeq" id="WP_308451547.1">
    <property type="nucleotide sequence ID" value="NZ_JAJEPU010000027.1"/>
</dbReference>
<evidence type="ECO:0000313" key="7">
    <source>
        <dbReference type="EMBL" id="MCC2165161.1"/>
    </source>
</evidence>
<gene>
    <name evidence="7" type="ORF">LKD32_09785</name>
</gene>
<dbReference type="EMBL" id="JAJEPU010000027">
    <property type="protein sequence ID" value="MCC2165161.1"/>
    <property type="molecule type" value="Genomic_DNA"/>
</dbReference>
<keyword evidence="1" id="KW-0285">Flavoprotein</keyword>
<proteinExistence type="predicted"/>
<evidence type="ECO:0000259" key="6">
    <source>
        <dbReference type="Pfam" id="PF07992"/>
    </source>
</evidence>
<dbReference type="SUPFAM" id="SSF51905">
    <property type="entry name" value="FAD/NAD(P)-binding domain"/>
    <property type="match status" value="1"/>
</dbReference>
<dbReference type="InterPro" id="IPR036188">
    <property type="entry name" value="FAD/NAD-bd_sf"/>
</dbReference>
<accession>A0AAE3AQV8</accession>
<name>A0AAE3AQV8_9FIRM</name>
<dbReference type="GO" id="GO:0016668">
    <property type="term" value="F:oxidoreductase activity, acting on a sulfur group of donors, NAD(P) as acceptor"/>
    <property type="evidence" value="ECO:0007669"/>
    <property type="project" value="UniProtKB-ARBA"/>
</dbReference>
<organism evidence="7 8">
    <name type="scientific">Brotaphodocola catenula</name>
    <dbReference type="NCBI Taxonomy" id="2885361"/>
    <lineage>
        <taxon>Bacteria</taxon>
        <taxon>Bacillati</taxon>
        <taxon>Bacillota</taxon>
        <taxon>Clostridia</taxon>
        <taxon>Lachnospirales</taxon>
        <taxon>Lachnospiraceae</taxon>
        <taxon>Brotaphodocola</taxon>
    </lineage>
</organism>
<evidence type="ECO:0000256" key="1">
    <source>
        <dbReference type="ARBA" id="ARBA00022630"/>
    </source>
</evidence>
<feature type="domain" description="FAD/NAD(P)-binding" evidence="6">
    <location>
        <begin position="5"/>
        <end position="331"/>
    </location>
</feature>
<dbReference type="Proteomes" id="UP001198962">
    <property type="component" value="Unassembled WGS sequence"/>
</dbReference>
<reference evidence="7" key="1">
    <citation type="submission" date="2021-10" db="EMBL/GenBank/DDBJ databases">
        <title>Anaerobic single-cell dispensing facilitates the cultivation of human gut bacteria.</title>
        <authorList>
            <person name="Afrizal A."/>
        </authorList>
    </citation>
    <scope>NUCLEOTIDE SEQUENCE</scope>
    <source>
        <strain evidence="7">CLA-AA-H274</strain>
    </source>
</reference>
<dbReference type="Gene3D" id="3.50.50.60">
    <property type="entry name" value="FAD/NAD(P)-binding domain"/>
    <property type="match status" value="3"/>
</dbReference>
<evidence type="ECO:0000256" key="2">
    <source>
        <dbReference type="ARBA" id="ARBA00022827"/>
    </source>
</evidence>
<dbReference type="InterPro" id="IPR023753">
    <property type="entry name" value="FAD/NAD-binding_dom"/>
</dbReference>
<comment type="caution">
    <text evidence="7">The sequence shown here is derived from an EMBL/GenBank/DDBJ whole genome shotgun (WGS) entry which is preliminary data.</text>
</comment>
<evidence type="ECO:0000256" key="4">
    <source>
        <dbReference type="ARBA" id="ARBA00023157"/>
    </source>
</evidence>
<evidence type="ECO:0000256" key="3">
    <source>
        <dbReference type="ARBA" id="ARBA00023002"/>
    </source>
</evidence>
<keyword evidence="3" id="KW-0560">Oxidoreductase</keyword>
<dbReference type="InterPro" id="IPR050097">
    <property type="entry name" value="Ferredoxin-NADP_redctase_2"/>
</dbReference>
<keyword evidence="5" id="KW-0676">Redox-active center</keyword>
<dbReference type="Pfam" id="PF07992">
    <property type="entry name" value="Pyr_redox_2"/>
    <property type="match status" value="1"/>
</dbReference>
<dbReference type="PRINTS" id="PR00368">
    <property type="entry name" value="FADPNR"/>
</dbReference>
<dbReference type="PANTHER" id="PTHR48105">
    <property type="entry name" value="THIOREDOXIN REDUCTASE 1-RELATED-RELATED"/>
    <property type="match status" value="1"/>
</dbReference>
<sequence>MEKKYDLVIVGSGPAGLTAGIYAQRARLNTLVIEKEMVSGGQVLTTYEVENYPGFPVVDGFTLGTKFWEHADHLGAEFVTDEIVGIRLMQEQDTDLLAIDASEDGVRDLRAAQVEVPGVTEIVSHFDSEKTWKVLTGKKGTYLAKTVILASGATHKSLGVPGEERLRGSGVSYCATCDGAFFRRKEVAVVGGGDVAIEDAIFLSRMCSHVYLIHRRGELRGARSLREQLLALENVTILWDTVVEEICGEQRVENIQLRNVKSGEHSQLSVNGVFVAVGIEPNSTFVEDLVQMDHGYVCAGETCETSVPGIFVAGDMRTKQLRQIVTATADGANAVSSAERYLNAWSHR</sequence>